<dbReference type="Proteomes" id="UP001139103">
    <property type="component" value="Unassembled WGS sequence"/>
</dbReference>
<dbReference type="InterPro" id="IPR011990">
    <property type="entry name" value="TPR-like_helical_dom_sf"/>
</dbReference>
<dbReference type="AlphaFoldDB" id="A0A9X1MT34"/>
<dbReference type="SMART" id="SM00028">
    <property type="entry name" value="TPR"/>
    <property type="match status" value="6"/>
</dbReference>
<dbReference type="Pfam" id="PF13414">
    <property type="entry name" value="TPR_11"/>
    <property type="match status" value="1"/>
</dbReference>
<sequence>MRALSLSVALILLAASAAFGQNYQAGDRVMVIADAKLMADGRGATDKVFLGLFLNVQEVNDKWLWVENGRPGWLDQQYVIPAADALEYLTKRNSEEKNNQKIMVALSFLHEERRDYDAAISLCDDLIQLNPREGAYFNTRGNCWDAKGEHDNAIADYDQAIRLAPTKAINFNNRGRSWSKKGDDDKAIADYDQALKLDPKYATAYRNRGIAWKNKNNNDKAIADFEQYVKLDTKDSSVYSSLGWARINKRDYDQAIANFNQAIAINPKSAYAYNGRGIAWDQKKEFDKAVADYNKAIQFDPNYAIAYSNRAMIWEMKRDYAKAIVDYEQAIRCNPNSATERNSLAWLLATCPDPIYRDGLQAISNAMKALETTAGKDPVVMDTLAAGFAEVGDFASAIKWQTKACDLAPVAEKAGYQSRLDLYKSGKPYRETVD</sequence>
<evidence type="ECO:0000256" key="2">
    <source>
        <dbReference type="ARBA" id="ARBA00022803"/>
    </source>
</evidence>
<keyword evidence="6" id="KW-1185">Reference proteome</keyword>
<gene>
    <name evidence="5" type="ORF">LOC68_26240</name>
</gene>
<evidence type="ECO:0000313" key="5">
    <source>
        <dbReference type="EMBL" id="MCC9631910.1"/>
    </source>
</evidence>
<feature type="chain" id="PRO_5040842272" evidence="4">
    <location>
        <begin position="21"/>
        <end position="434"/>
    </location>
</feature>
<dbReference type="SUPFAM" id="SSF48452">
    <property type="entry name" value="TPR-like"/>
    <property type="match status" value="1"/>
</dbReference>
<feature type="repeat" description="TPR" evidence="3">
    <location>
        <begin position="236"/>
        <end position="269"/>
    </location>
</feature>
<keyword evidence="1" id="KW-0677">Repeat</keyword>
<feature type="repeat" description="TPR" evidence="3">
    <location>
        <begin position="270"/>
        <end position="303"/>
    </location>
</feature>
<keyword evidence="4" id="KW-0732">Signal</keyword>
<dbReference type="PROSITE" id="PS50293">
    <property type="entry name" value="TPR_REGION"/>
    <property type="match status" value="2"/>
</dbReference>
<dbReference type="PANTHER" id="PTHR44858">
    <property type="entry name" value="TETRATRICOPEPTIDE REPEAT PROTEIN 6"/>
    <property type="match status" value="1"/>
</dbReference>
<dbReference type="Pfam" id="PF13432">
    <property type="entry name" value="TPR_16"/>
    <property type="match status" value="2"/>
</dbReference>
<dbReference type="RefSeq" id="WP_230224709.1">
    <property type="nucleotide sequence ID" value="NZ_JAJKFT010000010.1"/>
</dbReference>
<dbReference type="Pfam" id="PF00515">
    <property type="entry name" value="TPR_1"/>
    <property type="match status" value="1"/>
</dbReference>
<comment type="caution">
    <text evidence="5">The sequence shown here is derived from an EMBL/GenBank/DDBJ whole genome shotgun (WGS) entry which is preliminary data.</text>
</comment>
<dbReference type="PROSITE" id="PS50005">
    <property type="entry name" value="TPR"/>
    <property type="match status" value="6"/>
</dbReference>
<evidence type="ECO:0000256" key="1">
    <source>
        <dbReference type="ARBA" id="ARBA00022737"/>
    </source>
</evidence>
<keyword evidence="2 3" id="KW-0802">TPR repeat</keyword>
<dbReference type="GO" id="GO:0046813">
    <property type="term" value="P:receptor-mediated virion attachment to host cell"/>
    <property type="evidence" value="ECO:0007669"/>
    <property type="project" value="TreeGrafter"/>
</dbReference>
<evidence type="ECO:0000313" key="6">
    <source>
        <dbReference type="Proteomes" id="UP001139103"/>
    </source>
</evidence>
<dbReference type="InterPro" id="IPR019734">
    <property type="entry name" value="TPR_rpt"/>
</dbReference>
<dbReference type="PANTHER" id="PTHR44858:SF1">
    <property type="entry name" value="UDP-N-ACETYLGLUCOSAMINE--PEPTIDE N-ACETYLGLUCOSAMINYLTRANSFERASE SPINDLY-RELATED"/>
    <property type="match status" value="1"/>
</dbReference>
<proteinExistence type="predicted"/>
<protein>
    <submittedName>
        <fullName evidence="5">Tetratricopeptide repeat protein</fullName>
    </submittedName>
</protein>
<evidence type="ECO:0000256" key="3">
    <source>
        <dbReference type="PROSITE-ProRule" id="PRU00339"/>
    </source>
</evidence>
<feature type="repeat" description="TPR" evidence="3">
    <location>
        <begin position="304"/>
        <end position="337"/>
    </location>
</feature>
<dbReference type="Gene3D" id="1.25.40.10">
    <property type="entry name" value="Tetratricopeptide repeat domain"/>
    <property type="match status" value="2"/>
</dbReference>
<reference evidence="5" key="1">
    <citation type="submission" date="2021-11" db="EMBL/GenBank/DDBJ databases">
        <title>Genome sequence.</title>
        <authorList>
            <person name="Sun Q."/>
        </authorList>
    </citation>
    <scope>NUCLEOTIDE SEQUENCE</scope>
    <source>
        <strain evidence="5">JC732</strain>
    </source>
</reference>
<dbReference type="InterPro" id="IPR050498">
    <property type="entry name" value="Ycf3"/>
</dbReference>
<dbReference type="EMBL" id="JAJKFT010000010">
    <property type="protein sequence ID" value="MCC9631910.1"/>
    <property type="molecule type" value="Genomic_DNA"/>
</dbReference>
<dbReference type="GO" id="GO:0009279">
    <property type="term" value="C:cell outer membrane"/>
    <property type="evidence" value="ECO:0007669"/>
    <property type="project" value="TreeGrafter"/>
</dbReference>
<feature type="signal peptide" evidence="4">
    <location>
        <begin position="1"/>
        <end position="20"/>
    </location>
</feature>
<evidence type="ECO:0000256" key="4">
    <source>
        <dbReference type="SAM" id="SignalP"/>
    </source>
</evidence>
<feature type="repeat" description="TPR" evidence="3">
    <location>
        <begin position="134"/>
        <end position="167"/>
    </location>
</feature>
<accession>A0A9X1MT34</accession>
<organism evidence="5 6">
    <name type="scientific">Blastopirellula sediminis</name>
    <dbReference type="NCBI Taxonomy" id="2894196"/>
    <lineage>
        <taxon>Bacteria</taxon>
        <taxon>Pseudomonadati</taxon>
        <taxon>Planctomycetota</taxon>
        <taxon>Planctomycetia</taxon>
        <taxon>Pirellulales</taxon>
        <taxon>Pirellulaceae</taxon>
        <taxon>Blastopirellula</taxon>
    </lineage>
</organism>
<name>A0A9X1MT34_9BACT</name>
<feature type="repeat" description="TPR" evidence="3">
    <location>
        <begin position="168"/>
        <end position="201"/>
    </location>
</feature>
<feature type="repeat" description="TPR" evidence="3">
    <location>
        <begin position="202"/>
        <end position="235"/>
    </location>
</feature>